<reference evidence="14 15" key="1">
    <citation type="submission" date="2015-03" db="EMBL/GenBank/DDBJ databases">
        <title>Genome sequencing of Methylobacterium aquaticum DSM16371 type strain.</title>
        <authorList>
            <person name="Chaudhry V."/>
            <person name="Patil P.B."/>
        </authorList>
    </citation>
    <scope>NUCLEOTIDE SEQUENCE [LARGE SCALE GENOMIC DNA]</scope>
    <source>
        <strain evidence="14 15">DSM 16371</strain>
    </source>
</reference>
<dbReference type="PATRIC" id="fig|270351.6.peg.7642"/>
<keyword evidence="6 13" id="KW-0812">Transmembrane</keyword>
<dbReference type="GO" id="GO:0019646">
    <property type="term" value="P:aerobic electron transport chain"/>
    <property type="evidence" value="ECO:0007669"/>
    <property type="project" value="InterPro"/>
</dbReference>
<keyword evidence="10" id="KW-0408">Iron</keyword>
<evidence type="ECO:0000256" key="9">
    <source>
        <dbReference type="ARBA" id="ARBA00022989"/>
    </source>
</evidence>
<evidence type="ECO:0000256" key="1">
    <source>
        <dbReference type="ARBA" id="ARBA00004651"/>
    </source>
</evidence>
<evidence type="ECO:0000256" key="4">
    <source>
        <dbReference type="ARBA" id="ARBA00022475"/>
    </source>
</evidence>
<keyword evidence="8" id="KW-0249">Electron transport</keyword>
<organism evidence="14 15">
    <name type="scientific">Methylobacterium aquaticum</name>
    <dbReference type="NCBI Taxonomy" id="270351"/>
    <lineage>
        <taxon>Bacteria</taxon>
        <taxon>Pseudomonadati</taxon>
        <taxon>Pseudomonadota</taxon>
        <taxon>Alphaproteobacteria</taxon>
        <taxon>Hyphomicrobiales</taxon>
        <taxon>Methylobacteriaceae</taxon>
        <taxon>Methylobacterium</taxon>
    </lineage>
</organism>
<dbReference type="Pfam" id="PF01654">
    <property type="entry name" value="Cyt_bd_oxida_I"/>
    <property type="match status" value="1"/>
</dbReference>
<comment type="similarity">
    <text evidence="2">Belongs to the cytochrome ubiquinol oxidase subunit 1 family.</text>
</comment>
<keyword evidence="3" id="KW-0813">Transport</keyword>
<evidence type="ECO:0000256" key="8">
    <source>
        <dbReference type="ARBA" id="ARBA00022982"/>
    </source>
</evidence>
<keyword evidence="11 13" id="KW-0472">Membrane</keyword>
<dbReference type="PANTHER" id="PTHR30365:SF14">
    <property type="entry name" value="CYTOCHROME BD MENAQUINOL OXIDASE SUBUNIT I-RELATED"/>
    <property type="match status" value="1"/>
</dbReference>
<comment type="subcellular location">
    <subcellularLocation>
        <location evidence="1">Cell membrane</location>
        <topology evidence="1">Multi-pass membrane protein</topology>
    </subcellularLocation>
</comment>
<dbReference type="RefSeq" id="WP_048464274.1">
    <property type="nucleotide sequence ID" value="NZ_LABX01000098.1"/>
</dbReference>
<evidence type="ECO:0000313" key="14">
    <source>
        <dbReference type="EMBL" id="KMO34837.1"/>
    </source>
</evidence>
<dbReference type="OrthoDB" id="9807042at2"/>
<name>A0A0J6SMG8_9HYPH</name>
<evidence type="ECO:0000256" key="10">
    <source>
        <dbReference type="ARBA" id="ARBA00023004"/>
    </source>
</evidence>
<feature type="transmembrane region" description="Helical" evidence="13">
    <location>
        <begin position="172"/>
        <end position="197"/>
    </location>
</feature>
<dbReference type="Proteomes" id="UP000035929">
    <property type="component" value="Unassembled WGS sequence"/>
</dbReference>
<dbReference type="GO" id="GO:0046872">
    <property type="term" value="F:metal ion binding"/>
    <property type="evidence" value="ECO:0007669"/>
    <property type="project" value="UniProtKB-KW"/>
</dbReference>
<protein>
    <submittedName>
        <fullName evidence="14">Cytochrome D ubiquinol oxidase subunit I</fullName>
    </submittedName>
</protein>
<accession>A0A0J6SMG8</accession>
<evidence type="ECO:0000256" key="12">
    <source>
        <dbReference type="SAM" id="MobiDB-lite"/>
    </source>
</evidence>
<feature type="region of interest" description="Disordered" evidence="12">
    <location>
        <begin position="291"/>
        <end position="328"/>
    </location>
</feature>
<dbReference type="AlphaFoldDB" id="A0A0J6SMG8"/>
<keyword evidence="7" id="KW-0479">Metal-binding</keyword>
<evidence type="ECO:0000256" key="2">
    <source>
        <dbReference type="ARBA" id="ARBA00009819"/>
    </source>
</evidence>
<dbReference type="PANTHER" id="PTHR30365">
    <property type="entry name" value="CYTOCHROME D UBIQUINOL OXIDASE"/>
    <property type="match status" value="1"/>
</dbReference>
<keyword evidence="5" id="KW-0349">Heme</keyword>
<dbReference type="GO" id="GO:0009055">
    <property type="term" value="F:electron transfer activity"/>
    <property type="evidence" value="ECO:0007669"/>
    <property type="project" value="InterPro"/>
</dbReference>
<feature type="transmembrane region" description="Helical" evidence="13">
    <location>
        <begin position="250"/>
        <end position="281"/>
    </location>
</feature>
<sequence length="328" mass="35417">ARLATGPTGHVMGPDGRFAPADWWAIIFNPSFPYRFAHTVTGAYLTTAMIVGAVGAWHLLRDDVNPRARVMFSMAMWMAAIVAPAQLVIGDMHGANTYEHQPAKVAAMEGHFETRKRAPALLFGWPDAEAGETRRAVGVPGLASLYLTHDLNGTVRGLKDMPRSTWPTNLPLVFWSFRIMVGLGLLMIALGLASLWLRWKNRLYDTAWFHRFAVAMGPSGLIAVTAGWTVTETGRQPFTVYGLLRTADSVSPVAAPAVAASLAAFAVVYLVVFGAGIWYLIHLFNQTPHVHESGPPTGVPTRTAGITPAPALDTPHHGASRPALQPAE</sequence>
<evidence type="ECO:0000256" key="6">
    <source>
        <dbReference type="ARBA" id="ARBA00022692"/>
    </source>
</evidence>
<evidence type="ECO:0000256" key="7">
    <source>
        <dbReference type="ARBA" id="ARBA00022723"/>
    </source>
</evidence>
<evidence type="ECO:0000256" key="5">
    <source>
        <dbReference type="ARBA" id="ARBA00022617"/>
    </source>
</evidence>
<evidence type="ECO:0000313" key="15">
    <source>
        <dbReference type="Proteomes" id="UP000035929"/>
    </source>
</evidence>
<feature type="transmembrane region" description="Helical" evidence="13">
    <location>
        <begin position="72"/>
        <end position="89"/>
    </location>
</feature>
<evidence type="ECO:0000256" key="3">
    <source>
        <dbReference type="ARBA" id="ARBA00022448"/>
    </source>
</evidence>
<dbReference type="EMBL" id="LABX01000098">
    <property type="protein sequence ID" value="KMO34837.1"/>
    <property type="molecule type" value="Genomic_DNA"/>
</dbReference>
<keyword evidence="4" id="KW-1003">Cell membrane</keyword>
<feature type="transmembrane region" description="Helical" evidence="13">
    <location>
        <begin position="209"/>
        <end position="230"/>
    </location>
</feature>
<dbReference type="InterPro" id="IPR002585">
    <property type="entry name" value="Cyt-d_ubiquinol_oxidase_su_1"/>
</dbReference>
<gene>
    <name evidence="14" type="ORF">VP06_13260</name>
</gene>
<comment type="caution">
    <text evidence="14">The sequence shown here is derived from an EMBL/GenBank/DDBJ whole genome shotgun (WGS) entry which is preliminary data.</text>
</comment>
<evidence type="ECO:0000256" key="13">
    <source>
        <dbReference type="SAM" id="Phobius"/>
    </source>
</evidence>
<feature type="transmembrane region" description="Helical" evidence="13">
    <location>
        <begin position="41"/>
        <end position="60"/>
    </location>
</feature>
<dbReference type="GO" id="GO:0016682">
    <property type="term" value="F:oxidoreductase activity, acting on diphenols and related substances as donors, oxygen as acceptor"/>
    <property type="evidence" value="ECO:0007669"/>
    <property type="project" value="TreeGrafter"/>
</dbReference>
<feature type="non-terminal residue" evidence="14">
    <location>
        <position position="1"/>
    </location>
</feature>
<dbReference type="GO" id="GO:0020037">
    <property type="term" value="F:heme binding"/>
    <property type="evidence" value="ECO:0007669"/>
    <property type="project" value="TreeGrafter"/>
</dbReference>
<dbReference type="GO" id="GO:0070069">
    <property type="term" value="C:cytochrome complex"/>
    <property type="evidence" value="ECO:0007669"/>
    <property type="project" value="InterPro"/>
</dbReference>
<dbReference type="GO" id="GO:0005886">
    <property type="term" value="C:plasma membrane"/>
    <property type="evidence" value="ECO:0007669"/>
    <property type="project" value="UniProtKB-SubCell"/>
</dbReference>
<proteinExistence type="inferred from homology"/>
<evidence type="ECO:0000256" key="11">
    <source>
        <dbReference type="ARBA" id="ARBA00023136"/>
    </source>
</evidence>
<keyword evidence="9 13" id="KW-1133">Transmembrane helix</keyword>